<proteinExistence type="predicted"/>
<dbReference type="EMBL" id="RSCL01000016">
    <property type="protein sequence ID" value="RUT02380.1"/>
    <property type="molecule type" value="Genomic_DNA"/>
</dbReference>
<dbReference type="NCBIfam" id="TIGR01901">
    <property type="entry name" value="adhes_NPXG"/>
    <property type="match status" value="1"/>
</dbReference>
<dbReference type="Proteomes" id="UP000271624">
    <property type="component" value="Unassembled WGS sequence"/>
</dbReference>
<evidence type="ECO:0000313" key="4">
    <source>
        <dbReference type="Proteomes" id="UP000271624"/>
    </source>
</evidence>
<feature type="chain" id="PRO_5019391954" description="Filamentous haemagglutinin FhaB/tRNA nuclease CdiA-like TPS domain-containing protein" evidence="1">
    <location>
        <begin position="17"/>
        <end position="795"/>
    </location>
</feature>
<dbReference type="InterPro" id="IPR011050">
    <property type="entry name" value="Pectin_lyase_fold/virulence"/>
</dbReference>
<feature type="signal peptide" evidence="1">
    <location>
        <begin position="1"/>
        <end position="16"/>
    </location>
</feature>
<feature type="domain" description="Filamentous haemagglutinin FhaB/tRNA nuclease CdiA-like TPS" evidence="2">
    <location>
        <begin position="19"/>
        <end position="133"/>
    </location>
</feature>
<organism evidence="3 4">
    <name type="scientific">Dulcicalothrix desertica PCC 7102</name>
    <dbReference type="NCBI Taxonomy" id="232991"/>
    <lineage>
        <taxon>Bacteria</taxon>
        <taxon>Bacillati</taxon>
        <taxon>Cyanobacteriota</taxon>
        <taxon>Cyanophyceae</taxon>
        <taxon>Nostocales</taxon>
        <taxon>Calotrichaceae</taxon>
        <taxon>Dulcicalothrix</taxon>
    </lineage>
</organism>
<evidence type="ECO:0000313" key="3">
    <source>
        <dbReference type="EMBL" id="RUT02380.1"/>
    </source>
</evidence>
<dbReference type="InterPro" id="IPR008638">
    <property type="entry name" value="FhaB/CdiA-like_TPS"/>
</dbReference>
<comment type="caution">
    <text evidence="3">The sequence shown here is derived from an EMBL/GenBank/DDBJ whole genome shotgun (WGS) entry which is preliminary data.</text>
</comment>
<keyword evidence="1" id="KW-0732">Signal</keyword>
<accession>A0A433V8D4</accession>
<dbReference type="Gene3D" id="2.160.20.10">
    <property type="entry name" value="Single-stranded right-handed beta-helix, Pectin lyase-like"/>
    <property type="match status" value="2"/>
</dbReference>
<keyword evidence="4" id="KW-1185">Reference proteome</keyword>
<dbReference type="AlphaFoldDB" id="A0A433V8D4"/>
<dbReference type="OrthoDB" id="475384at2"/>
<dbReference type="SMART" id="SM00912">
    <property type="entry name" value="Haemagg_act"/>
    <property type="match status" value="1"/>
</dbReference>
<dbReference type="Pfam" id="PF05860">
    <property type="entry name" value="TPS"/>
    <property type="match status" value="1"/>
</dbReference>
<dbReference type="SUPFAM" id="SSF51126">
    <property type="entry name" value="Pectin lyase-like"/>
    <property type="match status" value="2"/>
</dbReference>
<evidence type="ECO:0000259" key="2">
    <source>
        <dbReference type="SMART" id="SM00912"/>
    </source>
</evidence>
<reference evidence="3" key="1">
    <citation type="submission" date="2018-12" db="EMBL/GenBank/DDBJ databases">
        <authorList>
            <person name="Will S."/>
            <person name="Neumann-Schaal M."/>
            <person name="Henke P."/>
        </authorList>
    </citation>
    <scope>NUCLEOTIDE SEQUENCE</scope>
    <source>
        <strain evidence="3">PCC 7102</strain>
    </source>
</reference>
<reference evidence="3" key="2">
    <citation type="journal article" date="2019" name="Genome Biol. Evol.">
        <title>Day and night: Metabolic profiles and evolutionary relationships of six axenic non-marine cyanobacteria.</title>
        <authorList>
            <person name="Will S.E."/>
            <person name="Henke P."/>
            <person name="Boedeker C."/>
            <person name="Huang S."/>
            <person name="Brinkmann H."/>
            <person name="Rohde M."/>
            <person name="Jarek M."/>
            <person name="Friedl T."/>
            <person name="Seufert S."/>
            <person name="Schumacher M."/>
            <person name="Overmann J."/>
            <person name="Neumann-Schaal M."/>
            <person name="Petersen J."/>
        </authorList>
    </citation>
    <scope>NUCLEOTIDE SEQUENCE [LARGE SCALE GENOMIC DNA]</scope>
    <source>
        <strain evidence="3">PCC 7102</strain>
    </source>
</reference>
<gene>
    <name evidence="3" type="ORF">DSM106972_058580</name>
</gene>
<name>A0A433V8D4_9CYAN</name>
<dbReference type="InterPro" id="IPR012334">
    <property type="entry name" value="Pectin_lyas_fold"/>
</dbReference>
<sequence>MICCSAVALLKNSAIAQIIPDATLPNNSSVQAIHNLKIINGGTQAGSNLFHSFEEFSIPDGAGAYFNNKLDIQNIISRVTGSKISNINGVIRANGTEVNLFFLNPNGIIFGNNAELNIGGSFIASTASSLNFADGNKFNASDTRPLHLLTVSVPTGLQFGKIANPIRLTSQAGNATNRFGSPVGLQVRTGKTLALIGGDVILSGGNLTAAEGQIELLSVGSDSKVSLQPNLSGWVFEIGDVTNFQDIQFLEQNGIPSIVDVSGEGSGTISVQGKRVLFTGASSVLSITYGSKSGNNLTVTATESVELTGNGTPLMVGTESVGNASDLIITAKNLIIKNGAQILSYSGSSGAGGRLIINTSDFLELIGGYSFIFPGTSSNNFIPSSILSIAYAAGNAGEIEVNAGHLYLKDGARISTESLGNYFDNQYIPATRQGANLTVNVRDSIELIGNGNNGEIASGLFTSTQGSGNAGDLKLNTRQLVVRDSAVINVSSRVENFLSYKSNEISNLGSSGNLEIQANSIILDNQGKLIAETDLGKGGNINLQVQNLLNLRRNSQISTSAGKAQAIGDGGNITINAPNGFIIAHTYENSDITANAFTGAGGNIQINATGIFGIVPRGRNDLTKVFGTTDPLKIEPQGLPTSDITAISQQNPTLNGQVNINTFEFDPNRGLAQLPTEPSEPKLAQTCIAQAGRNASKFSIVGRQGLPVNPKDYLRNTNISDDWISLPTDVENTNLNTQQKIQSSSTHSSIINLDTPIVEAKGWIIDKNNDVVLVEEAPAPTGINSLFTQAHCNTQ</sequence>
<evidence type="ECO:0000256" key="1">
    <source>
        <dbReference type="SAM" id="SignalP"/>
    </source>
</evidence>
<protein>
    <recommendedName>
        <fullName evidence="2">Filamentous haemagglutinin FhaB/tRNA nuclease CdiA-like TPS domain-containing protein</fullName>
    </recommendedName>
</protein>